<name>A0ABW4I1Y9_9SPHN</name>
<protein>
    <submittedName>
        <fullName evidence="2">PKD domain-containing protein</fullName>
    </submittedName>
</protein>
<gene>
    <name evidence="2" type="ORF">ACFSCW_06665</name>
</gene>
<feature type="domain" description="PKD" evidence="1">
    <location>
        <begin position="591"/>
        <end position="673"/>
    </location>
</feature>
<dbReference type="EMBL" id="JBHUDY010000001">
    <property type="protein sequence ID" value="MFD1611482.1"/>
    <property type="molecule type" value="Genomic_DNA"/>
</dbReference>
<dbReference type="InterPro" id="IPR013783">
    <property type="entry name" value="Ig-like_fold"/>
</dbReference>
<evidence type="ECO:0000313" key="3">
    <source>
        <dbReference type="Proteomes" id="UP001597115"/>
    </source>
</evidence>
<organism evidence="2 3">
    <name type="scientific">Sphingomonas tabacisoli</name>
    <dbReference type="NCBI Taxonomy" id="2249466"/>
    <lineage>
        <taxon>Bacteria</taxon>
        <taxon>Pseudomonadati</taxon>
        <taxon>Pseudomonadota</taxon>
        <taxon>Alphaproteobacteria</taxon>
        <taxon>Sphingomonadales</taxon>
        <taxon>Sphingomonadaceae</taxon>
        <taxon>Sphingomonas</taxon>
    </lineage>
</organism>
<dbReference type="InterPro" id="IPR035986">
    <property type="entry name" value="PKD_dom_sf"/>
</dbReference>
<evidence type="ECO:0000259" key="1">
    <source>
        <dbReference type="Pfam" id="PF00801"/>
    </source>
</evidence>
<dbReference type="RefSeq" id="WP_380888075.1">
    <property type="nucleotide sequence ID" value="NZ_JBHUDY010000001.1"/>
</dbReference>
<sequence length="689" mass="75060">MAQAGATAAVTKSVQKQLYSPDGDAKWAQPYIDIDEWRDTPVRHRYVHGGFKGTDTRFSFYFPPKKQYQGRFFQHITPAPDSENLAPLVPAGEFNKIGSAFDSGAYFIETNGGGKIDMTGAPGMGDSSITAYKANAAAAAYSRKVAIEMYGGTRPYGYAYGGSGGGYRTIGSIENTHGVWDGVVPYVIGSPMAIPNMFTVRMQALRVLRDKFPAIVDAMEPGGSGNPYAGLDPHQTEVLREIERMGFPMKSWFGYRTMGLHGFAALYGGVTVVDPTYFTDFWTKPGYLGHDHPEYFTADRIQFPTTVAETITAAEAARLGLNDDPFAQQNRGGVDTAFKGPPEEAAKIVAVRLRQAPPPVYFLGGDLRVGSGDAKGKRLTLSTLKGDVVMFGVIDPKIAAQLKPGDEITVDNSNFLAMESYHRHQVPGPEYHVWDQFRDAAGKPLYPQRPMLLGPLFTQATAGSLQTGKFEGKMIVAASLWDREAMPWQADWYRGRVREHLGAATDQNFRLWYTDHAIHGDEPTSEAANHIVTYLPVLQEALRDLALWVEKGVMPPATTSYRVEAGQIVVPPTAAARKGIQPVVTLTANGRDSVTISPGQSVSFRGTIAVPPGAGTVTRADWDFAGNGSFAAPSRVPAKARTATVAATHRFDTPGTYFVALRGFSQREGDQANLYRQIRNLGRVRVVVK</sequence>
<evidence type="ECO:0000313" key="2">
    <source>
        <dbReference type="EMBL" id="MFD1611482.1"/>
    </source>
</evidence>
<comment type="caution">
    <text evidence="2">The sequence shown here is derived from an EMBL/GenBank/DDBJ whole genome shotgun (WGS) entry which is preliminary data.</text>
</comment>
<dbReference type="Pfam" id="PF00801">
    <property type="entry name" value="PKD"/>
    <property type="match status" value="1"/>
</dbReference>
<dbReference type="InterPro" id="IPR000601">
    <property type="entry name" value="PKD_dom"/>
</dbReference>
<accession>A0ABW4I1Y9</accession>
<dbReference type="Proteomes" id="UP001597115">
    <property type="component" value="Unassembled WGS sequence"/>
</dbReference>
<dbReference type="Gene3D" id="2.60.40.10">
    <property type="entry name" value="Immunoglobulins"/>
    <property type="match status" value="1"/>
</dbReference>
<reference evidence="3" key="1">
    <citation type="journal article" date="2019" name="Int. J. Syst. Evol. Microbiol.">
        <title>The Global Catalogue of Microorganisms (GCM) 10K type strain sequencing project: providing services to taxonomists for standard genome sequencing and annotation.</title>
        <authorList>
            <consortium name="The Broad Institute Genomics Platform"/>
            <consortium name="The Broad Institute Genome Sequencing Center for Infectious Disease"/>
            <person name="Wu L."/>
            <person name="Ma J."/>
        </authorList>
    </citation>
    <scope>NUCLEOTIDE SEQUENCE [LARGE SCALE GENOMIC DNA]</scope>
    <source>
        <strain evidence="3">CGMCC 1.16275</strain>
    </source>
</reference>
<dbReference type="SUPFAM" id="SSF49299">
    <property type="entry name" value="PKD domain"/>
    <property type="match status" value="1"/>
</dbReference>
<dbReference type="CDD" id="cd00146">
    <property type="entry name" value="PKD"/>
    <property type="match status" value="1"/>
</dbReference>
<proteinExistence type="predicted"/>
<keyword evidence="3" id="KW-1185">Reference proteome</keyword>